<accession>A0A810QBK3</accession>
<dbReference type="AlphaFoldDB" id="A0A810QBK3"/>
<dbReference type="InterPro" id="IPR006439">
    <property type="entry name" value="HAD-SF_hydro_IA"/>
</dbReference>
<reference evidence="2" key="1">
    <citation type="submission" date="2020-09" db="EMBL/GenBank/DDBJ databases">
        <title>New species isolated from human feces.</title>
        <authorList>
            <person name="Kitahara M."/>
            <person name="Shigeno Y."/>
            <person name="Shime M."/>
            <person name="Matsumoto Y."/>
            <person name="Nakamura S."/>
            <person name="Motooka D."/>
            <person name="Fukuoka S."/>
            <person name="Nishikawa H."/>
            <person name="Benno Y."/>
        </authorList>
    </citation>
    <scope>NUCLEOTIDE SEQUENCE</scope>
    <source>
        <strain evidence="2">MM59</strain>
        <plasmid evidence="2">pMM59_01</plasmid>
    </source>
</reference>
<keyword evidence="3" id="KW-1185">Reference proteome</keyword>
<dbReference type="GO" id="GO:0016787">
    <property type="term" value="F:hydrolase activity"/>
    <property type="evidence" value="ECO:0007669"/>
    <property type="project" value="UniProtKB-KW"/>
</dbReference>
<sequence>METKAVLFDLDGTLLPMDQERFTKTYFQLLAAKLAPLGYDPAKLVDSIWAGTAAMVKNDGSCTNEEAFWRVFSQIYGEASLKDKPYIDTFYAEEFNQAKAACGFAPAAAETVDLLRTAGKTVVLATNPIFPAVATQNRIRWAGLQPESFRLYTTYENSHYCKPNLKYYEEILQNIGFQPEECLMIGNDVTEDMVTAKLGMRVFLLTDCLINQSGADLSPYPQGGFQELQAYLRELIA</sequence>
<dbReference type="PRINTS" id="PR00413">
    <property type="entry name" value="HADHALOGNASE"/>
</dbReference>
<dbReference type="KEGG" id="pfaa:MM59RIKEN_29790"/>
<dbReference type="RefSeq" id="WP_187028786.1">
    <property type="nucleotide sequence ID" value="NZ_AP023421.1"/>
</dbReference>
<dbReference type="InterPro" id="IPR051540">
    <property type="entry name" value="S-2-haloacid_dehalogenase"/>
</dbReference>
<protein>
    <submittedName>
        <fullName evidence="2">Hydrolase</fullName>
    </submittedName>
</protein>
<dbReference type="Gene3D" id="3.40.50.1000">
    <property type="entry name" value="HAD superfamily/HAD-like"/>
    <property type="match status" value="1"/>
</dbReference>
<dbReference type="PANTHER" id="PTHR43316">
    <property type="entry name" value="HYDROLASE, HALOACID DELAHOGENASE-RELATED"/>
    <property type="match status" value="1"/>
</dbReference>
<gene>
    <name evidence="2" type="ORF">MM59RIKEN_29790</name>
</gene>
<dbReference type="SUPFAM" id="SSF56784">
    <property type="entry name" value="HAD-like"/>
    <property type="match status" value="1"/>
</dbReference>
<geneLocation type="plasmid" evidence="2 3">
    <name>pMM59_01</name>
</geneLocation>
<evidence type="ECO:0000313" key="2">
    <source>
        <dbReference type="EMBL" id="BCK85660.1"/>
    </source>
</evidence>
<proteinExistence type="predicted"/>
<dbReference type="EMBL" id="AP023421">
    <property type="protein sequence ID" value="BCK85660.1"/>
    <property type="molecule type" value="Genomic_DNA"/>
</dbReference>
<dbReference type="SFLD" id="SFLDG01129">
    <property type="entry name" value="C1.5:_HAD__Beta-PGM__Phosphata"/>
    <property type="match status" value="1"/>
</dbReference>
<dbReference type="InterPro" id="IPR023214">
    <property type="entry name" value="HAD_sf"/>
</dbReference>
<evidence type="ECO:0000256" key="1">
    <source>
        <dbReference type="ARBA" id="ARBA00022801"/>
    </source>
</evidence>
<dbReference type="InterPro" id="IPR036412">
    <property type="entry name" value="HAD-like_sf"/>
</dbReference>
<dbReference type="SFLD" id="SFLDS00003">
    <property type="entry name" value="Haloacid_Dehalogenase"/>
    <property type="match status" value="1"/>
</dbReference>
<dbReference type="Pfam" id="PF00702">
    <property type="entry name" value="Hydrolase"/>
    <property type="match status" value="1"/>
</dbReference>
<dbReference type="Proteomes" id="UP000679848">
    <property type="component" value="Plasmid pMM59_01"/>
</dbReference>
<evidence type="ECO:0000313" key="3">
    <source>
        <dbReference type="Proteomes" id="UP000679848"/>
    </source>
</evidence>
<organism evidence="2 3">
    <name type="scientific">Pusillibacter faecalis</name>
    <dbReference type="NCBI Taxonomy" id="2714358"/>
    <lineage>
        <taxon>Bacteria</taxon>
        <taxon>Bacillati</taxon>
        <taxon>Bacillota</taxon>
        <taxon>Clostridia</taxon>
        <taxon>Eubacteriales</taxon>
        <taxon>Oscillospiraceae</taxon>
        <taxon>Pusillibacter</taxon>
    </lineage>
</organism>
<dbReference type="PANTHER" id="PTHR43316:SF3">
    <property type="entry name" value="HALOACID DEHALOGENASE, TYPE II (AFU_ORTHOLOGUE AFUA_2G07750)-RELATED"/>
    <property type="match status" value="1"/>
</dbReference>
<keyword evidence="2" id="KW-0614">Plasmid</keyword>
<name>A0A810QBK3_9FIRM</name>
<keyword evidence="1 2" id="KW-0378">Hydrolase</keyword>